<reference evidence="3 4" key="1">
    <citation type="submission" date="2020-12" db="EMBL/GenBank/DDBJ databases">
        <title>HMF7856_wgs.fasta genome submission.</title>
        <authorList>
            <person name="Kang H."/>
            <person name="Kim H."/>
            <person name="Joh K."/>
        </authorList>
    </citation>
    <scope>NUCLEOTIDE SEQUENCE [LARGE SCALE GENOMIC DNA]</scope>
    <source>
        <strain evidence="3 4">HMF7856</strain>
    </source>
</reference>
<dbReference type="InterPro" id="IPR003593">
    <property type="entry name" value="AAA+_ATPase"/>
</dbReference>
<dbReference type="PANTHER" id="PTHR24220">
    <property type="entry name" value="IMPORT ATP-BINDING PROTEIN"/>
    <property type="match status" value="1"/>
</dbReference>
<dbReference type="InterPro" id="IPR003439">
    <property type="entry name" value="ABC_transporter-like_ATP-bd"/>
</dbReference>
<dbReference type="Gene3D" id="3.40.50.300">
    <property type="entry name" value="P-loop containing nucleotide triphosphate hydrolases"/>
    <property type="match status" value="1"/>
</dbReference>
<dbReference type="PROSITE" id="PS50893">
    <property type="entry name" value="ABC_TRANSPORTER_2"/>
    <property type="match status" value="1"/>
</dbReference>
<dbReference type="InterPro" id="IPR027417">
    <property type="entry name" value="P-loop_NTPase"/>
</dbReference>
<evidence type="ECO:0000256" key="1">
    <source>
        <dbReference type="ARBA" id="ARBA00022741"/>
    </source>
</evidence>
<sequence length="249" mass="27380">MIEINNLVKTYNKGLDTEVLALQDINLNISDGQFLVIVGANGSGKSTLLNAIAGSVLPTSGEILFDGQAVTKLRDFERSRWIARIFQNPLSGTAPGLSIIDNFRLAALRTKPKGLTVGIDSTFRKLVQEKVSVLGLGLENKPDALMETLSGGQRQALTLLMSTMDECKILLLDEPTAALDPRSADIVMRTADKIIQSLNLTAILVTHNLKEAFTYGNRIIQMAEGRIIKDFDQDCKQQLKQADLFEWFS</sequence>
<evidence type="ECO:0000313" key="3">
    <source>
        <dbReference type="EMBL" id="QQL51130.1"/>
    </source>
</evidence>
<dbReference type="SUPFAM" id="SSF52540">
    <property type="entry name" value="P-loop containing nucleoside triphosphate hydrolases"/>
    <property type="match status" value="1"/>
</dbReference>
<dbReference type="RefSeq" id="WP_157523704.1">
    <property type="nucleotide sequence ID" value="NZ_CP066775.1"/>
</dbReference>
<accession>A0A6I4HWB5</accession>
<dbReference type="GO" id="GO:0022857">
    <property type="term" value="F:transmembrane transporter activity"/>
    <property type="evidence" value="ECO:0007669"/>
    <property type="project" value="TreeGrafter"/>
</dbReference>
<dbReference type="GO" id="GO:0005524">
    <property type="term" value="F:ATP binding"/>
    <property type="evidence" value="ECO:0007669"/>
    <property type="project" value="UniProtKB-KW"/>
</dbReference>
<dbReference type="GO" id="GO:0016887">
    <property type="term" value="F:ATP hydrolysis activity"/>
    <property type="evidence" value="ECO:0007669"/>
    <property type="project" value="InterPro"/>
</dbReference>
<dbReference type="Proteomes" id="UP000429232">
    <property type="component" value="Chromosome"/>
</dbReference>
<evidence type="ECO:0000313" key="4">
    <source>
        <dbReference type="Proteomes" id="UP000429232"/>
    </source>
</evidence>
<protein>
    <submittedName>
        <fullName evidence="3">ATP-binding cassette domain-containing protein</fullName>
    </submittedName>
</protein>
<keyword evidence="2 3" id="KW-0067">ATP-binding</keyword>
<organism evidence="3 4">
    <name type="scientific">Mucilaginibacter ginkgonis</name>
    <dbReference type="NCBI Taxonomy" id="2682091"/>
    <lineage>
        <taxon>Bacteria</taxon>
        <taxon>Pseudomonadati</taxon>
        <taxon>Bacteroidota</taxon>
        <taxon>Sphingobacteriia</taxon>
        <taxon>Sphingobacteriales</taxon>
        <taxon>Sphingobacteriaceae</taxon>
        <taxon>Mucilaginibacter</taxon>
    </lineage>
</organism>
<dbReference type="Pfam" id="PF00005">
    <property type="entry name" value="ABC_tran"/>
    <property type="match status" value="1"/>
</dbReference>
<keyword evidence="4" id="KW-1185">Reference proteome</keyword>
<dbReference type="AlphaFoldDB" id="A0A6I4HWB5"/>
<gene>
    <name evidence="3" type="ORF">GO620_006680</name>
</gene>
<dbReference type="PANTHER" id="PTHR24220:SF692">
    <property type="entry name" value="ABC TRANSPORTER DOMAIN-CONTAINING PROTEIN"/>
    <property type="match status" value="1"/>
</dbReference>
<dbReference type="InterPro" id="IPR017871">
    <property type="entry name" value="ABC_transporter-like_CS"/>
</dbReference>
<dbReference type="SMART" id="SM00382">
    <property type="entry name" value="AAA"/>
    <property type="match status" value="1"/>
</dbReference>
<evidence type="ECO:0000256" key="2">
    <source>
        <dbReference type="ARBA" id="ARBA00022840"/>
    </source>
</evidence>
<proteinExistence type="predicted"/>
<dbReference type="GO" id="GO:0005886">
    <property type="term" value="C:plasma membrane"/>
    <property type="evidence" value="ECO:0007669"/>
    <property type="project" value="TreeGrafter"/>
</dbReference>
<dbReference type="KEGG" id="mgik:GO620_006680"/>
<dbReference type="InterPro" id="IPR015854">
    <property type="entry name" value="ABC_transpr_LolD-like"/>
</dbReference>
<dbReference type="EMBL" id="CP066775">
    <property type="protein sequence ID" value="QQL51130.1"/>
    <property type="molecule type" value="Genomic_DNA"/>
</dbReference>
<name>A0A6I4HWB5_9SPHI</name>
<dbReference type="PROSITE" id="PS00211">
    <property type="entry name" value="ABC_TRANSPORTER_1"/>
    <property type="match status" value="1"/>
</dbReference>
<keyword evidence="1" id="KW-0547">Nucleotide-binding</keyword>